<organism evidence="3 4">
    <name type="scientific">Trifolium medium</name>
    <dbReference type="NCBI Taxonomy" id="97028"/>
    <lineage>
        <taxon>Eukaryota</taxon>
        <taxon>Viridiplantae</taxon>
        <taxon>Streptophyta</taxon>
        <taxon>Embryophyta</taxon>
        <taxon>Tracheophyta</taxon>
        <taxon>Spermatophyta</taxon>
        <taxon>Magnoliopsida</taxon>
        <taxon>eudicotyledons</taxon>
        <taxon>Gunneridae</taxon>
        <taxon>Pentapetalae</taxon>
        <taxon>rosids</taxon>
        <taxon>fabids</taxon>
        <taxon>Fabales</taxon>
        <taxon>Fabaceae</taxon>
        <taxon>Papilionoideae</taxon>
        <taxon>50 kb inversion clade</taxon>
        <taxon>NPAAA clade</taxon>
        <taxon>Hologalegina</taxon>
        <taxon>IRL clade</taxon>
        <taxon>Trifolieae</taxon>
        <taxon>Trifolium</taxon>
    </lineage>
</organism>
<evidence type="ECO:0000256" key="1">
    <source>
        <dbReference type="SAM" id="MobiDB-lite"/>
    </source>
</evidence>
<feature type="non-terminal residue" evidence="3">
    <location>
        <position position="122"/>
    </location>
</feature>
<proteinExistence type="predicted"/>
<keyword evidence="4" id="KW-1185">Reference proteome</keyword>
<sequence>ILHPFCLPLILHHFFSPLLWRLRLAYSSAVLRPATPLAPSVLHQNSRSRIELTVPNASANLAHTHGGRGNVGSRGRGRSNRGRGCAQGNSTGTRPTCQLCNKYGHQVFDCWHRFDENFVPVN</sequence>
<feature type="region of interest" description="Disordered" evidence="1">
    <location>
        <begin position="61"/>
        <end position="93"/>
    </location>
</feature>
<feature type="non-terminal residue" evidence="3">
    <location>
        <position position="1"/>
    </location>
</feature>
<dbReference type="Proteomes" id="UP000265520">
    <property type="component" value="Unassembled WGS sequence"/>
</dbReference>
<feature type="chain" id="PRO_5017437897" evidence="2">
    <location>
        <begin position="28"/>
        <end position="122"/>
    </location>
</feature>
<evidence type="ECO:0000313" key="4">
    <source>
        <dbReference type="Proteomes" id="UP000265520"/>
    </source>
</evidence>
<evidence type="ECO:0000313" key="3">
    <source>
        <dbReference type="EMBL" id="MCI11172.1"/>
    </source>
</evidence>
<comment type="caution">
    <text evidence="3">The sequence shown here is derived from an EMBL/GenBank/DDBJ whole genome shotgun (WGS) entry which is preliminary data.</text>
</comment>
<keyword evidence="2" id="KW-0732">Signal</keyword>
<feature type="signal peptide" evidence="2">
    <location>
        <begin position="1"/>
        <end position="27"/>
    </location>
</feature>
<protein>
    <submittedName>
        <fullName evidence="3">Retrotransposon protein putative Ty1-copia subclass</fullName>
    </submittedName>
</protein>
<name>A0A392PHA2_9FABA</name>
<reference evidence="3 4" key="1">
    <citation type="journal article" date="2018" name="Front. Plant Sci.">
        <title>Red Clover (Trifolium pratense) and Zigzag Clover (T. medium) - A Picture of Genomic Similarities and Differences.</title>
        <authorList>
            <person name="Dluhosova J."/>
            <person name="Istvanek J."/>
            <person name="Nedelnik J."/>
            <person name="Repkova J."/>
        </authorList>
    </citation>
    <scope>NUCLEOTIDE SEQUENCE [LARGE SCALE GENOMIC DNA]</scope>
    <source>
        <strain evidence="4">cv. 10/8</strain>
        <tissue evidence="3">Leaf</tissue>
    </source>
</reference>
<accession>A0A392PHA2</accession>
<dbReference type="EMBL" id="LXQA010079140">
    <property type="protein sequence ID" value="MCI11172.1"/>
    <property type="molecule type" value="Genomic_DNA"/>
</dbReference>
<evidence type="ECO:0000256" key="2">
    <source>
        <dbReference type="SAM" id="SignalP"/>
    </source>
</evidence>
<dbReference type="AlphaFoldDB" id="A0A392PHA2"/>